<evidence type="ECO:0000256" key="3">
    <source>
        <dbReference type="ARBA" id="ARBA00022692"/>
    </source>
</evidence>
<name>A0ABD2QJY0_9PLAT</name>
<dbReference type="SUPFAM" id="SSF111352">
    <property type="entry name" value="Ammonium transporter"/>
    <property type="match status" value="1"/>
</dbReference>
<protein>
    <recommendedName>
        <fullName evidence="7">Ammonium transporter AmtB-like domain-containing protein</fullName>
    </recommendedName>
</protein>
<dbReference type="EMBL" id="JBJKFK010000096">
    <property type="protein sequence ID" value="KAL3319853.1"/>
    <property type="molecule type" value="Genomic_DNA"/>
</dbReference>
<dbReference type="PANTHER" id="PTHR11730">
    <property type="entry name" value="AMMONIUM TRANSPORTER"/>
    <property type="match status" value="1"/>
</dbReference>
<gene>
    <name evidence="8" type="ORF">Ciccas_001467</name>
</gene>
<dbReference type="AlphaFoldDB" id="A0ABD2QJY0"/>
<feature type="transmembrane region" description="Helical" evidence="6">
    <location>
        <begin position="361"/>
        <end position="381"/>
    </location>
</feature>
<evidence type="ECO:0000256" key="2">
    <source>
        <dbReference type="ARBA" id="ARBA00011036"/>
    </source>
</evidence>
<feature type="transmembrane region" description="Helical" evidence="6">
    <location>
        <begin position="317"/>
        <end position="341"/>
    </location>
</feature>
<feature type="transmembrane region" description="Helical" evidence="6">
    <location>
        <begin position="170"/>
        <end position="189"/>
    </location>
</feature>
<dbReference type="InterPro" id="IPR029020">
    <property type="entry name" value="Ammonium/urea_transptr"/>
</dbReference>
<evidence type="ECO:0000313" key="9">
    <source>
        <dbReference type="Proteomes" id="UP001626550"/>
    </source>
</evidence>
<feature type="transmembrane region" description="Helical" evidence="6">
    <location>
        <begin position="12"/>
        <end position="34"/>
    </location>
</feature>
<reference evidence="8 9" key="1">
    <citation type="submission" date="2024-11" db="EMBL/GenBank/DDBJ databases">
        <title>Adaptive evolution of stress response genes in parasites aligns with host niche diversity.</title>
        <authorList>
            <person name="Hahn C."/>
            <person name="Resl P."/>
        </authorList>
    </citation>
    <scope>NUCLEOTIDE SEQUENCE [LARGE SCALE GENOMIC DNA]</scope>
    <source>
        <strain evidence="8">EGGRZ-B1_66</strain>
        <tissue evidence="8">Body</tissue>
    </source>
</reference>
<dbReference type="Proteomes" id="UP001626550">
    <property type="component" value="Unassembled WGS sequence"/>
</dbReference>
<sequence>MKSTYGRFHPKGFVLVAMLLQALYIIIYGVLFRYSDDMGAEDEQKLYPLLQDVQGMIFVGFGFLMAFLKRYGFSSVGINFFLSGILIQHALIVNGICHMISKEKSVIYFKVSDIVSAEVATAAVLISFGSVLGKCSLVQYMLMGVIELIIFRLNYALGHEVIKAVDAGDSMFVHAFGAYFGIGVSAVLCRNPALKHHALEGSSAQSDMFAMIGTLFLWVYWPSFNSAAYSGAERARAIVNTIISLLACVVATFTVCSIIPVTEESDPNPAIKQQEDQSLLGVEETKKKDTVKVTGVLDMVCVQNSTLTGGVAIGTAAAMLVGAHSAAIIGFLAGTISVIGYKYVSPRMNKLSHDTCGVHNLHGMPAVLAGVVGAVFAFMATEEQYGKDSFKAVFPRPTDEVS</sequence>
<proteinExistence type="inferred from homology"/>
<evidence type="ECO:0000256" key="1">
    <source>
        <dbReference type="ARBA" id="ARBA00004141"/>
    </source>
</evidence>
<evidence type="ECO:0000256" key="6">
    <source>
        <dbReference type="SAM" id="Phobius"/>
    </source>
</evidence>
<feature type="transmembrane region" description="Helical" evidence="6">
    <location>
        <begin position="107"/>
        <end position="128"/>
    </location>
</feature>
<comment type="subcellular location">
    <subcellularLocation>
        <location evidence="1">Membrane</location>
        <topology evidence="1">Multi-pass membrane protein</topology>
    </subcellularLocation>
</comment>
<dbReference type="PANTHER" id="PTHR11730:SF60">
    <property type="entry name" value="RH50, ISOFORM D"/>
    <property type="match status" value="1"/>
</dbReference>
<accession>A0ABD2QJY0</accession>
<feature type="transmembrane region" description="Helical" evidence="6">
    <location>
        <begin position="241"/>
        <end position="262"/>
    </location>
</feature>
<dbReference type="Gene3D" id="1.10.3430.10">
    <property type="entry name" value="Ammonium transporter AmtB like domains"/>
    <property type="match status" value="1"/>
</dbReference>
<organism evidence="8 9">
    <name type="scientific">Cichlidogyrus casuarinus</name>
    <dbReference type="NCBI Taxonomy" id="1844966"/>
    <lineage>
        <taxon>Eukaryota</taxon>
        <taxon>Metazoa</taxon>
        <taxon>Spiralia</taxon>
        <taxon>Lophotrochozoa</taxon>
        <taxon>Platyhelminthes</taxon>
        <taxon>Monogenea</taxon>
        <taxon>Monopisthocotylea</taxon>
        <taxon>Dactylogyridea</taxon>
        <taxon>Ancyrocephalidae</taxon>
        <taxon>Cichlidogyrus</taxon>
    </lineage>
</organism>
<keyword evidence="4 6" id="KW-1133">Transmembrane helix</keyword>
<comment type="similarity">
    <text evidence="2">Belongs to the ammonium transporter (TC 2.A.49) family. Rh subfamily.</text>
</comment>
<keyword evidence="3 6" id="KW-0812">Transmembrane</keyword>
<dbReference type="InterPro" id="IPR002229">
    <property type="entry name" value="RhesusRHD"/>
</dbReference>
<dbReference type="Pfam" id="PF00909">
    <property type="entry name" value="Ammonium_transp"/>
    <property type="match status" value="2"/>
</dbReference>
<dbReference type="GO" id="GO:0016020">
    <property type="term" value="C:membrane"/>
    <property type="evidence" value="ECO:0007669"/>
    <property type="project" value="UniProtKB-SubCell"/>
</dbReference>
<evidence type="ECO:0000256" key="4">
    <source>
        <dbReference type="ARBA" id="ARBA00022989"/>
    </source>
</evidence>
<dbReference type="InterPro" id="IPR024041">
    <property type="entry name" value="NH4_transpt_AmtB-like_dom"/>
</dbReference>
<evidence type="ECO:0000313" key="8">
    <source>
        <dbReference type="EMBL" id="KAL3319853.1"/>
    </source>
</evidence>
<evidence type="ECO:0000259" key="7">
    <source>
        <dbReference type="Pfam" id="PF00909"/>
    </source>
</evidence>
<keyword evidence="9" id="KW-1185">Reference proteome</keyword>
<keyword evidence="5 6" id="KW-0472">Membrane</keyword>
<feature type="transmembrane region" description="Helical" evidence="6">
    <location>
        <begin position="201"/>
        <end position="221"/>
    </location>
</feature>
<comment type="caution">
    <text evidence="8">The sequence shown here is derived from an EMBL/GenBank/DDBJ whole genome shotgun (WGS) entry which is preliminary data.</text>
</comment>
<evidence type="ECO:0000256" key="5">
    <source>
        <dbReference type="ARBA" id="ARBA00023136"/>
    </source>
</evidence>
<feature type="transmembrane region" description="Helical" evidence="6">
    <location>
        <begin position="140"/>
        <end position="158"/>
    </location>
</feature>
<feature type="domain" description="Ammonium transporter AmtB-like" evidence="7">
    <location>
        <begin position="17"/>
        <end position="258"/>
    </location>
</feature>
<feature type="transmembrane region" description="Helical" evidence="6">
    <location>
        <begin position="80"/>
        <end position="101"/>
    </location>
</feature>
<feature type="domain" description="Ammonium transporter AmtB-like" evidence="7">
    <location>
        <begin position="294"/>
        <end position="382"/>
    </location>
</feature>
<dbReference type="PRINTS" id="PR00342">
    <property type="entry name" value="RHESUSRHD"/>
</dbReference>